<feature type="region of interest" description="Disordered" evidence="1">
    <location>
        <begin position="108"/>
        <end position="128"/>
    </location>
</feature>
<protein>
    <submittedName>
        <fullName evidence="2">Uncharacterized protein</fullName>
    </submittedName>
</protein>
<dbReference type="Proteomes" id="UP001497623">
    <property type="component" value="Unassembled WGS sequence"/>
</dbReference>
<comment type="caution">
    <text evidence="2">The sequence shown here is derived from an EMBL/GenBank/DDBJ whole genome shotgun (WGS) entry which is preliminary data.</text>
</comment>
<keyword evidence="3" id="KW-1185">Reference proteome</keyword>
<dbReference type="EMBL" id="CAXKWB010007598">
    <property type="protein sequence ID" value="CAL4087894.1"/>
    <property type="molecule type" value="Genomic_DNA"/>
</dbReference>
<dbReference type="AlphaFoldDB" id="A0AAV2QJA5"/>
<feature type="non-terminal residue" evidence="2">
    <location>
        <position position="229"/>
    </location>
</feature>
<gene>
    <name evidence="2" type="ORF">MNOR_LOCUS13342</name>
</gene>
<sequence length="229" mass="25456">MVHSKKQILFVSIVMVTFLTKCLYLKRDLSDIPIYSGCISSNQRSCKISQNNLLNYKLAKPAHFAEKRSCRSMFEIHKSAGQNWDKDEPYEALSENLPPLLIWPEDGGTSDGSSGKGSSSISGQSRDNLGIRTGNAIEDLEAHSSSKKLPTLLNDTRLQILNGRVPYLPCKIQYYSADDVGTCLLSRAAAGASTWVAFVGASKMREKLHQFLAMLPNNLIYAYFLEEVQ</sequence>
<evidence type="ECO:0000313" key="2">
    <source>
        <dbReference type="EMBL" id="CAL4087894.1"/>
    </source>
</evidence>
<name>A0AAV2QJA5_MEGNR</name>
<organism evidence="2 3">
    <name type="scientific">Meganyctiphanes norvegica</name>
    <name type="common">Northern krill</name>
    <name type="synonym">Thysanopoda norvegica</name>
    <dbReference type="NCBI Taxonomy" id="48144"/>
    <lineage>
        <taxon>Eukaryota</taxon>
        <taxon>Metazoa</taxon>
        <taxon>Ecdysozoa</taxon>
        <taxon>Arthropoda</taxon>
        <taxon>Crustacea</taxon>
        <taxon>Multicrustacea</taxon>
        <taxon>Malacostraca</taxon>
        <taxon>Eumalacostraca</taxon>
        <taxon>Eucarida</taxon>
        <taxon>Euphausiacea</taxon>
        <taxon>Euphausiidae</taxon>
        <taxon>Meganyctiphanes</taxon>
    </lineage>
</organism>
<evidence type="ECO:0000256" key="1">
    <source>
        <dbReference type="SAM" id="MobiDB-lite"/>
    </source>
</evidence>
<proteinExistence type="predicted"/>
<accession>A0AAV2QJA5</accession>
<evidence type="ECO:0000313" key="3">
    <source>
        <dbReference type="Proteomes" id="UP001497623"/>
    </source>
</evidence>
<feature type="compositionally biased region" description="Low complexity" evidence="1">
    <location>
        <begin position="111"/>
        <end position="125"/>
    </location>
</feature>
<reference evidence="2 3" key="1">
    <citation type="submission" date="2024-05" db="EMBL/GenBank/DDBJ databases">
        <authorList>
            <person name="Wallberg A."/>
        </authorList>
    </citation>
    <scope>NUCLEOTIDE SEQUENCE [LARGE SCALE GENOMIC DNA]</scope>
</reference>